<dbReference type="GO" id="GO:0000287">
    <property type="term" value="F:magnesium ion binding"/>
    <property type="evidence" value="ECO:0007669"/>
    <property type="project" value="UniProtKB-UniRule"/>
</dbReference>
<dbReference type="GO" id="GO:0005737">
    <property type="term" value="C:cytoplasm"/>
    <property type="evidence" value="ECO:0007669"/>
    <property type="project" value="UniProtKB-SubCell"/>
</dbReference>
<evidence type="ECO:0000256" key="6">
    <source>
        <dbReference type="ARBA" id="ARBA00023098"/>
    </source>
</evidence>
<dbReference type="NCBIfam" id="TIGR00516">
    <property type="entry name" value="acpS"/>
    <property type="match status" value="1"/>
</dbReference>
<dbReference type="InterPro" id="IPR004568">
    <property type="entry name" value="Ppantetheine-prot_Trfase_dom"/>
</dbReference>
<dbReference type="Gene3D" id="3.90.470.20">
    <property type="entry name" value="4'-phosphopantetheinyl transferase domain"/>
    <property type="match status" value="1"/>
</dbReference>
<gene>
    <name evidence="8 10" type="primary">acpS</name>
    <name evidence="10" type="ORF">HMPREF9370_1545</name>
</gene>
<comment type="function">
    <text evidence="8">Transfers the 4'-phosphopantetheine moiety from coenzyme A to a Ser of acyl-carrier-protein.</text>
</comment>
<comment type="catalytic activity">
    <reaction evidence="8">
        <text>apo-[ACP] + CoA = holo-[ACP] + adenosine 3',5'-bisphosphate + H(+)</text>
        <dbReference type="Rhea" id="RHEA:12068"/>
        <dbReference type="Rhea" id="RHEA-COMP:9685"/>
        <dbReference type="Rhea" id="RHEA-COMP:9690"/>
        <dbReference type="ChEBI" id="CHEBI:15378"/>
        <dbReference type="ChEBI" id="CHEBI:29999"/>
        <dbReference type="ChEBI" id="CHEBI:57287"/>
        <dbReference type="ChEBI" id="CHEBI:58343"/>
        <dbReference type="ChEBI" id="CHEBI:64479"/>
        <dbReference type="EC" id="2.7.8.7"/>
    </reaction>
</comment>
<proteinExistence type="inferred from homology"/>
<dbReference type="InterPro" id="IPR008278">
    <property type="entry name" value="4-PPantetheinyl_Trfase_dom"/>
</dbReference>
<dbReference type="GO" id="GO:0006633">
    <property type="term" value="P:fatty acid biosynthetic process"/>
    <property type="evidence" value="ECO:0007669"/>
    <property type="project" value="UniProtKB-UniRule"/>
</dbReference>
<feature type="binding site" evidence="8">
    <location>
        <position position="71"/>
    </location>
    <ligand>
        <name>Mg(2+)</name>
        <dbReference type="ChEBI" id="CHEBI:18420"/>
    </ligand>
</feature>
<dbReference type="AlphaFoldDB" id="G4CR35"/>
<comment type="similarity">
    <text evidence="8">Belongs to the P-Pant transferase superfamily. AcpS family.</text>
</comment>
<comment type="cofactor">
    <cofactor evidence="8">
        <name>Mg(2+)</name>
        <dbReference type="ChEBI" id="CHEBI:18420"/>
    </cofactor>
</comment>
<dbReference type="PATRIC" id="fig|1030841.3.peg.1526"/>
<dbReference type="GO" id="GO:0008897">
    <property type="term" value="F:holo-[acyl-carrier-protein] synthase activity"/>
    <property type="evidence" value="ECO:0007669"/>
    <property type="project" value="UniProtKB-UniRule"/>
</dbReference>
<dbReference type="HOGENOM" id="CLU_089696_3_1_4"/>
<evidence type="ECO:0000256" key="5">
    <source>
        <dbReference type="ARBA" id="ARBA00022842"/>
    </source>
</evidence>
<dbReference type="Proteomes" id="UP000005336">
    <property type="component" value="Unassembled WGS sequence"/>
</dbReference>
<keyword evidence="1 8" id="KW-0444">Lipid biosynthesis</keyword>
<dbReference type="HAMAP" id="MF_00101">
    <property type="entry name" value="AcpS"/>
    <property type="match status" value="1"/>
</dbReference>
<protein>
    <recommendedName>
        <fullName evidence="8">Holo-[acyl-carrier-protein] synthase</fullName>
        <shortName evidence="8">Holo-ACP synthase</shortName>
        <ecNumber evidence="8">2.7.8.7</ecNumber>
    </recommendedName>
    <alternativeName>
        <fullName evidence="8">4'-phosphopantetheinyl transferase AcpS</fullName>
    </alternativeName>
</protein>
<evidence type="ECO:0000256" key="1">
    <source>
        <dbReference type="ARBA" id="ARBA00022516"/>
    </source>
</evidence>
<keyword evidence="6 8" id="KW-0443">Lipid metabolism</keyword>
<comment type="caution">
    <text evidence="10">The sequence shown here is derived from an EMBL/GenBank/DDBJ whole genome shotgun (WGS) entry which is preliminary data.</text>
</comment>
<dbReference type="Pfam" id="PF01648">
    <property type="entry name" value="ACPS"/>
    <property type="match status" value="1"/>
</dbReference>
<dbReference type="NCBIfam" id="TIGR00556">
    <property type="entry name" value="pantethn_trn"/>
    <property type="match status" value="1"/>
</dbReference>
<name>G4CR35_9NEIS</name>
<dbReference type="InterPro" id="IPR037143">
    <property type="entry name" value="4-PPantetheinyl_Trfase_dom_sf"/>
</dbReference>
<keyword evidence="5 8" id="KW-0460">Magnesium</keyword>
<accession>G4CR35</accession>
<dbReference type="InterPro" id="IPR002582">
    <property type="entry name" value="ACPS"/>
</dbReference>
<keyword evidence="2 8" id="KW-0808">Transferase</keyword>
<dbReference type="SUPFAM" id="SSF56214">
    <property type="entry name" value="4'-phosphopantetheinyl transferase"/>
    <property type="match status" value="1"/>
</dbReference>
<dbReference type="EC" id="2.7.8.7" evidence="8"/>
<evidence type="ECO:0000256" key="2">
    <source>
        <dbReference type="ARBA" id="ARBA00022679"/>
    </source>
</evidence>
<reference evidence="10 11" key="1">
    <citation type="submission" date="2011-06" db="EMBL/GenBank/DDBJ databases">
        <authorList>
            <person name="Muzny D."/>
            <person name="Qin X."/>
            <person name="Deng J."/>
            <person name="Jiang H."/>
            <person name="Liu Y."/>
            <person name="Qu J."/>
            <person name="Song X.-Z."/>
            <person name="Zhang L."/>
            <person name="Thornton R."/>
            <person name="Coyle M."/>
            <person name="Francisco L."/>
            <person name="Jackson L."/>
            <person name="Javaid M."/>
            <person name="Korchina V."/>
            <person name="Kovar C."/>
            <person name="Mata R."/>
            <person name="Mathew T."/>
            <person name="Ngo R."/>
            <person name="Nguyen L."/>
            <person name="Nguyen N."/>
            <person name="Okwuonu G."/>
            <person name="Ongeri F."/>
            <person name="Pham C."/>
            <person name="Simmons D."/>
            <person name="Wilczek-Boney K."/>
            <person name="Hale W."/>
            <person name="Jakkamsetti A."/>
            <person name="Pham P."/>
            <person name="Ruth R."/>
            <person name="San Lucas F."/>
            <person name="Warren J."/>
            <person name="Zhang J."/>
            <person name="Zhao Z."/>
            <person name="Zhou C."/>
            <person name="Zhu D."/>
            <person name="Lee S."/>
            <person name="Bess C."/>
            <person name="Blankenburg K."/>
            <person name="Forbes L."/>
            <person name="Fu Q."/>
            <person name="Gubbala S."/>
            <person name="Hirani K."/>
            <person name="Jayaseelan J.C."/>
            <person name="Lara F."/>
            <person name="Munidasa M."/>
            <person name="Palculict T."/>
            <person name="Patil S."/>
            <person name="Pu L.-L."/>
            <person name="Saada N."/>
            <person name="Tang L."/>
            <person name="Weissenberger G."/>
            <person name="Zhu Y."/>
            <person name="Hemphill L."/>
            <person name="Shang Y."/>
            <person name="Youmans B."/>
            <person name="Ayvaz T."/>
            <person name="Ross M."/>
            <person name="Santibanez J."/>
            <person name="Aqrawi P."/>
            <person name="Gross S."/>
            <person name="Joshi V."/>
            <person name="Fowler G."/>
            <person name="Nazareth L."/>
            <person name="Reid J."/>
            <person name="Worley K."/>
            <person name="Petrosino J."/>
            <person name="Highlander S."/>
            <person name="Gibbs R."/>
        </authorList>
    </citation>
    <scope>NUCLEOTIDE SEQUENCE [LARGE SCALE GENOMIC DNA]</scope>
    <source>
        <strain evidence="10 11">9715</strain>
    </source>
</reference>
<dbReference type="STRING" id="1030841.HMPREF9370_1545"/>
<evidence type="ECO:0000313" key="11">
    <source>
        <dbReference type="Proteomes" id="UP000005336"/>
    </source>
</evidence>
<keyword evidence="11" id="KW-1185">Reference proteome</keyword>
<feature type="binding site" evidence="8">
    <location>
        <position position="22"/>
    </location>
    <ligand>
        <name>Mg(2+)</name>
        <dbReference type="ChEBI" id="CHEBI:18420"/>
    </ligand>
</feature>
<evidence type="ECO:0000256" key="3">
    <source>
        <dbReference type="ARBA" id="ARBA00022723"/>
    </source>
</evidence>
<organism evidence="10 11">
    <name type="scientific">Neisseria wadsworthii 9715</name>
    <dbReference type="NCBI Taxonomy" id="1030841"/>
    <lineage>
        <taxon>Bacteria</taxon>
        <taxon>Pseudomonadati</taxon>
        <taxon>Pseudomonadota</taxon>
        <taxon>Betaproteobacteria</taxon>
        <taxon>Neisseriales</taxon>
        <taxon>Neisseriaceae</taxon>
        <taxon>Neisseria</taxon>
    </lineage>
</organism>
<evidence type="ECO:0000256" key="4">
    <source>
        <dbReference type="ARBA" id="ARBA00022832"/>
    </source>
</evidence>
<dbReference type="EMBL" id="AGAZ01000057">
    <property type="protein sequence ID" value="EGZ45595.1"/>
    <property type="molecule type" value="Genomic_DNA"/>
</dbReference>
<keyword evidence="7 8" id="KW-0275">Fatty acid biosynthesis</keyword>
<evidence type="ECO:0000256" key="8">
    <source>
        <dbReference type="HAMAP-Rule" id="MF_00101"/>
    </source>
</evidence>
<keyword evidence="3 8" id="KW-0479">Metal-binding</keyword>
<keyword evidence="4 8" id="KW-0276">Fatty acid metabolism</keyword>
<evidence type="ECO:0000313" key="10">
    <source>
        <dbReference type="EMBL" id="EGZ45595.1"/>
    </source>
</evidence>
<keyword evidence="8" id="KW-0963">Cytoplasm</keyword>
<sequence>MFFRQACLKRRRYTMIYGIGTDIIALKRIERLYKKYGQTFAERLLSQVELLEFEQAGKPINFLAKRFAAKEAFSKAVGTGIRGIVSFSRITVGHNHLGRPEILCAPDLQAWLDEQGIKHVHLSVSDEKDVVQAFAVAEK</sequence>
<comment type="subcellular location">
    <subcellularLocation>
        <location evidence="8">Cytoplasm</location>
    </subcellularLocation>
</comment>
<evidence type="ECO:0000259" key="9">
    <source>
        <dbReference type="Pfam" id="PF01648"/>
    </source>
</evidence>
<feature type="domain" description="4'-phosphopantetheinyl transferase" evidence="9">
    <location>
        <begin position="18"/>
        <end position="132"/>
    </location>
</feature>
<evidence type="ECO:0000256" key="7">
    <source>
        <dbReference type="ARBA" id="ARBA00023160"/>
    </source>
</evidence>